<evidence type="ECO:0000313" key="2">
    <source>
        <dbReference type="Proteomes" id="UP000030669"/>
    </source>
</evidence>
<keyword evidence="2" id="KW-1185">Reference proteome</keyword>
<organism evidence="1 2">
    <name type="scientific">Gloeophyllum trabeum (strain ATCC 11539 / FP-39264 / Madison 617)</name>
    <name type="common">Brown rot fungus</name>
    <dbReference type="NCBI Taxonomy" id="670483"/>
    <lineage>
        <taxon>Eukaryota</taxon>
        <taxon>Fungi</taxon>
        <taxon>Dikarya</taxon>
        <taxon>Basidiomycota</taxon>
        <taxon>Agaricomycotina</taxon>
        <taxon>Agaricomycetes</taxon>
        <taxon>Gloeophyllales</taxon>
        <taxon>Gloeophyllaceae</taxon>
        <taxon>Gloeophyllum</taxon>
    </lineage>
</organism>
<proteinExistence type="predicted"/>
<protein>
    <submittedName>
        <fullName evidence="1">Uncharacterized protein</fullName>
    </submittedName>
</protein>
<dbReference type="EMBL" id="KB469311">
    <property type="protein sequence ID" value="EPQ51354.1"/>
    <property type="molecule type" value="Genomic_DNA"/>
</dbReference>
<name>S7RFR3_GLOTA</name>
<dbReference type="HOGENOM" id="CLU_1012119_0_0_1"/>
<dbReference type="AlphaFoldDB" id="S7RFR3"/>
<dbReference type="Proteomes" id="UP000030669">
    <property type="component" value="Unassembled WGS sequence"/>
</dbReference>
<accession>S7RFR3</accession>
<sequence>MNVRSGIMDPHALTYAHVQGMNWNSLCRYCIHRRCATPVLATTASARAFREYVIDDMVRARRYSYARGLWSSWHLGRVVGHVCVKNEVGEMQKGYFVTVREELGWTGLFFPSLGELVEVVPPGALDVAIPDPMPLAGLFFNTVYARVSRTLPDGSPSHKWAKADVLPYDGAWRFGVREGPVVVREPPILPYCAEAERALRARGEDVCQYRPIDAARGVLIEVTAVLGLMLAAEHDVNGPGLCSPRGFGRLYRRGFIVYRGACTTTLTHHDWNVEQ</sequence>
<dbReference type="KEGG" id="gtr:GLOTRDRAFT_96507"/>
<gene>
    <name evidence="1" type="ORF">GLOTRDRAFT_96507</name>
</gene>
<dbReference type="GeneID" id="19309862"/>
<dbReference type="RefSeq" id="XP_007870320.1">
    <property type="nucleotide sequence ID" value="XM_007872129.1"/>
</dbReference>
<evidence type="ECO:0000313" key="1">
    <source>
        <dbReference type="EMBL" id="EPQ51354.1"/>
    </source>
</evidence>
<reference evidence="1 2" key="1">
    <citation type="journal article" date="2012" name="Science">
        <title>The Paleozoic origin of enzymatic lignin decomposition reconstructed from 31 fungal genomes.</title>
        <authorList>
            <person name="Floudas D."/>
            <person name="Binder M."/>
            <person name="Riley R."/>
            <person name="Barry K."/>
            <person name="Blanchette R.A."/>
            <person name="Henrissat B."/>
            <person name="Martinez A.T."/>
            <person name="Otillar R."/>
            <person name="Spatafora J.W."/>
            <person name="Yadav J.S."/>
            <person name="Aerts A."/>
            <person name="Benoit I."/>
            <person name="Boyd A."/>
            <person name="Carlson A."/>
            <person name="Copeland A."/>
            <person name="Coutinho P.M."/>
            <person name="de Vries R.P."/>
            <person name="Ferreira P."/>
            <person name="Findley K."/>
            <person name="Foster B."/>
            <person name="Gaskell J."/>
            <person name="Glotzer D."/>
            <person name="Gorecki P."/>
            <person name="Heitman J."/>
            <person name="Hesse C."/>
            <person name="Hori C."/>
            <person name="Igarashi K."/>
            <person name="Jurgens J.A."/>
            <person name="Kallen N."/>
            <person name="Kersten P."/>
            <person name="Kohler A."/>
            <person name="Kuees U."/>
            <person name="Kumar T.K.A."/>
            <person name="Kuo A."/>
            <person name="LaButti K."/>
            <person name="Larrondo L.F."/>
            <person name="Lindquist E."/>
            <person name="Ling A."/>
            <person name="Lombard V."/>
            <person name="Lucas S."/>
            <person name="Lundell T."/>
            <person name="Martin R."/>
            <person name="McLaughlin D.J."/>
            <person name="Morgenstern I."/>
            <person name="Morin E."/>
            <person name="Murat C."/>
            <person name="Nagy L.G."/>
            <person name="Nolan M."/>
            <person name="Ohm R.A."/>
            <person name="Patyshakuliyeva A."/>
            <person name="Rokas A."/>
            <person name="Ruiz-Duenas F.J."/>
            <person name="Sabat G."/>
            <person name="Salamov A."/>
            <person name="Samejima M."/>
            <person name="Schmutz J."/>
            <person name="Slot J.C."/>
            <person name="St John F."/>
            <person name="Stenlid J."/>
            <person name="Sun H."/>
            <person name="Sun S."/>
            <person name="Syed K."/>
            <person name="Tsang A."/>
            <person name="Wiebenga A."/>
            <person name="Young D."/>
            <person name="Pisabarro A."/>
            <person name="Eastwood D.C."/>
            <person name="Martin F."/>
            <person name="Cullen D."/>
            <person name="Grigoriev I.V."/>
            <person name="Hibbett D.S."/>
        </authorList>
    </citation>
    <scope>NUCLEOTIDE SEQUENCE [LARGE SCALE GENOMIC DNA]</scope>
    <source>
        <strain evidence="1 2">ATCC 11539</strain>
    </source>
</reference>